<feature type="transmembrane region" description="Helical" evidence="6">
    <location>
        <begin position="67"/>
        <end position="84"/>
    </location>
</feature>
<protein>
    <submittedName>
        <fullName evidence="7">Uncharacterized 14.9 kDa protein in nagH 3'region</fullName>
    </submittedName>
</protein>
<feature type="transmembrane region" description="Helical" evidence="6">
    <location>
        <begin position="9"/>
        <end position="28"/>
    </location>
</feature>
<evidence type="ECO:0000256" key="4">
    <source>
        <dbReference type="ARBA" id="ARBA00023136"/>
    </source>
</evidence>
<organism evidence="7 8">
    <name type="scientific">Streptococcus dysgalactiae subsp. equisimilis AC-2713</name>
    <dbReference type="NCBI Taxonomy" id="759913"/>
    <lineage>
        <taxon>Bacteria</taxon>
        <taxon>Bacillati</taxon>
        <taxon>Bacillota</taxon>
        <taxon>Bacilli</taxon>
        <taxon>Lactobacillales</taxon>
        <taxon>Streptococcaceae</taxon>
        <taxon>Streptococcus</taxon>
    </lineage>
</organism>
<name>A0AB33R6A2_STREQ</name>
<sequence length="139" mass="15288">MESVIMKELLATNKVLFSAIGGFIGSIFGEVDGVLYALFIFLIIDYVTGVFAAVVQKKLSSSIGFKGIFKKIAILFLVSVGHLIDTEIIKQGGAIRTMVIFFYLSNEGLSILENVVRIGLPIPERLQTLLKQFNEKEGD</sequence>
<dbReference type="EMBL" id="HE858529">
    <property type="protein sequence ID" value="CCI62991.1"/>
    <property type="molecule type" value="Genomic_DNA"/>
</dbReference>
<keyword evidence="2 6" id="KW-0812">Transmembrane</keyword>
<dbReference type="Proteomes" id="UP000009215">
    <property type="component" value="Chromosome"/>
</dbReference>
<comment type="similarity">
    <text evidence="5">Belongs to the bacteriophage holin family. Cp-1 holin subfamily.</text>
</comment>
<gene>
    <name evidence="7" type="ORF">SDSE_1497</name>
</gene>
<dbReference type="NCBIfam" id="TIGR01593">
    <property type="entry name" value="holin_tox_secr"/>
    <property type="match status" value="1"/>
</dbReference>
<keyword evidence="3 6" id="KW-1133">Transmembrane helix</keyword>
<reference evidence="7 8" key="1">
    <citation type="submission" date="2012-05" db="EMBL/GenBank/DDBJ databases">
        <title>Complete genome sequence of a Streptococcus dysgalactiae subsp. equisimilis strain possessing Lancefield's group A antigen.</title>
        <authorList>
            <person name="Luetticken R."/>
            <person name="Bruellhoff K."/>
            <person name="Van der Linden M."/>
            <person name="Peltroche-Llacsahuanga H."/>
            <person name="Blom J."/>
            <person name="Weber-Lehmann J."/>
            <person name="Ferretti J.J."/>
            <person name="McShan W.M."/>
        </authorList>
    </citation>
    <scope>NUCLEOTIDE SEQUENCE [LARGE SCALE GENOMIC DNA]</scope>
    <source>
        <strain evidence="7 8">AC-2713</strain>
    </source>
</reference>
<evidence type="ECO:0000256" key="5">
    <source>
        <dbReference type="ARBA" id="ARBA00023600"/>
    </source>
</evidence>
<dbReference type="AlphaFoldDB" id="A0AB33R6A2"/>
<evidence type="ECO:0000256" key="2">
    <source>
        <dbReference type="ARBA" id="ARBA00022692"/>
    </source>
</evidence>
<evidence type="ECO:0000313" key="8">
    <source>
        <dbReference type="Proteomes" id="UP000009215"/>
    </source>
</evidence>
<dbReference type="InterPro" id="IPR006480">
    <property type="entry name" value="Phage_holin_4_1"/>
</dbReference>
<evidence type="ECO:0000256" key="6">
    <source>
        <dbReference type="SAM" id="Phobius"/>
    </source>
</evidence>
<comment type="subcellular location">
    <subcellularLocation>
        <location evidence="1">Membrane</location>
        <topology evidence="1">Multi-pass membrane protein</topology>
    </subcellularLocation>
</comment>
<feature type="transmembrane region" description="Helical" evidence="6">
    <location>
        <begin position="34"/>
        <end position="55"/>
    </location>
</feature>
<proteinExistence type="inferred from homology"/>
<evidence type="ECO:0000256" key="1">
    <source>
        <dbReference type="ARBA" id="ARBA00004141"/>
    </source>
</evidence>
<dbReference type="KEGG" id="sdc:SDSE_1497"/>
<accession>A0AB33R6A2</accession>
<dbReference type="Pfam" id="PF05105">
    <property type="entry name" value="Phage_holin_4_1"/>
    <property type="match status" value="1"/>
</dbReference>
<evidence type="ECO:0000256" key="3">
    <source>
        <dbReference type="ARBA" id="ARBA00022989"/>
    </source>
</evidence>
<keyword evidence="4 6" id="KW-0472">Membrane</keyword>
<evidence type="ECO:0000313" key="7">
    <source>
        <dbReference type="EMBL" id="CCI62991.1"/>
    </source>
</evidence>
<dbReference type="GO" id="GO:0016020">
    <property type="term" value="C:membrane"/>
    <property type="evidence" value="ECO:0007669"/>
    <property type="project" value="UniProtKB-SubCell"/>
</dbReference>